<name>A0ABP8EIQ6_9MICO</name>
<dbReference type="Gene3D" id="3.20.20.30">
    <property type="entry name" value="Luciferase-like domain"/>
    <property type="match status" value="1"/>
</dbReference>
<dbReference type="InterPro" id="IPR036661">
    <property type="entry name" value="Luciferase-like_sf"/>
</dbReference>
<feature type="domain" description="Luciferase-like" evidence="2">
    <location>
        <begin position="9"/>
        <end position="297"/>
    </location>
</feature>
<dbReference type="InterPro" id="IPR050766">
    <property type="entry name" value="Bact_Lucif_Oxidored"/>
</dbReference>
<dbReference type="EMBL" id="BAABAZ010000005">
    <property type="protein sequence ID" value="GAA4283850.1"/>
    <property type="molecule type" value="Genomic_DNA"/>
</dbReference>
<proteinExistence type="predicted"/>
<evidence type="ECO:0000259" key="2">
    <source>
        <dbReference type="Pfam" id="PF00296"/>
    </source>
</evidence>
<dbReference type="InterPro" id="IPR011251">
    <property type="entry name" value="Luciferase-like_dom"/>
</dbReference>
<sequence length="325" mass="34927">MSVLDRANSRTGESEFRALRRVIARAQHAERLGFHRFWVAEHHGVPGIVGSAPTVLMASVAARTTSIRVGSGGVMLPAHQPIVVAEQAATLEALHPGRIDLGLGRSLGFTAAVRAALRQDADAAERFPDDLSELLGYLRGEAAVSARPQNRAATPVYLLATGRGLDRAAQAGLGVVLGGPSLFSRADRDEHPGIARYRREFRPSPFAERPFVMVAANIAVADSRQEARELLLPEAWALVASRSTGEFPPLQSAQQVRELKRTDRQDRRLGDHLETGIAGSPAEVRAELEALIEFTGADELLATGGMFDVEAQARSDELLIAALSD</sequence>
<dbReference type="NCBIfam" id="TIGR03558">
    <property type="entry name" value="oxido_grp_1"/>
    <property type="match status" value="1"/>
</dbReference>
<evidence type="ECO:0000313" key="4">
    <source>
        <dbReference type="Proteomes" id="UP001501586"/>
    </source>
</evidence>
<comment type="similarity">
    <text evidence="1">To bacterial alkanal monooxygenase alpha and beta chains.</text>
</comment>
<keyword evidence="4" id="KW-1185">Reference proteome</keyword>
<protein>
    <submittedName>
        <fullName evidence="3">MsnO8 family LLM class oxidoreductase</fullName>
    </submittedName>
</protein>
<gene>
    <name evidence="3" type="ORF">GCM10022261_13810</name>
</gene>
<organism evidence="3 4">
    <name type="scientific">Brevibacterium daeguense</name>
    <dbReference type="NCBI Taxonomy" id="909936"/>
    <lineage>
        <taxon>Bacteria</taxon>
        <taxon>Bacillati</taxon>
        <taxon>Actinomycetota</taxon>
        <taxon>Actinomycetes</taxon>
        <taxon>Micrococcales</taxon>
        <taxon>Brevibacteriaceae</taxon>
        <taxon>Brevibacterium</taxon>
    </lineage>
</organism>
<evidence type="ECO:0000313" key="3">
    <source>
        <dbReference type="EMBL" id="GAA4283850.1"/>
    </source>
</evidence>
<dbReference type="PANTHER" id="PTHR30137:SF6">
    <property type="entry name" value="LUCIFERASE-LIKE MONOOXYGENASE"/>
    <property type="match status" value="1"/>
</dbReference>
<dbReference type="SUPFAM" id="SSF51679">
    <property type="entry name" value="Bacterial luciferase-like"/>
    <property type="match status" value="1"/>
</dbReference>
<comment type="caution">
    <text evidence="3">The sequence shown here is derived from an EMBL/GenBank/DDBJ whole genome shotgun (WGS) entry which is preliminary data.</text>
</comment>
<evidence type="ECO:0000256" key="1">
    <source>
        <dbReference type="ARBA" id="ARBA00007789"/>
    </source>
</evidence>
<reference evidence="4" key="1">
    <citation type="journal article" date="2019" name="Int. J. Syst. Evol. Microbiol.">
        <title>The Global Catalogue of Microorganisms (GCM) 10K type strain sequencing project: providing services to taxonomists for standard genome sequencing and annotation.</title>
        <authorList>
            <consortium name="The Broad Institute Genomics Platform"/>
            <consortium name="The Broad Institute Genome Sequencing Center for Infectious Disease"/>
            <person name="Wu L."/>
            <person name="Ma J."/>
        </authorList>
    </citation>
    <scope>NUCLEOTIDE SEQUENCE [LARGE SCALE GENOMIC DNA]</scope>
    <source>
        <strain evidence="4">JCM 17458</strain>
    </source>
</reference>
<dbReference type="PANTHER" id="PTHR30137">
    <property type="entry name" value="LUCIFERASE-LIKE MONOOXYGENASE"/>
    <property type="match status" value="1"/>
</dbReference>
<dbReference type="Proteomes" id="UP001501586">
    <property type="component" value="Unassembled WGS sequence"/>
</dbReference>
<dbReference type="InterPro" id="IPR019949">
    <property type="entry name" value="CmoO-like"/>
</dbReference>
<accession>A0ABP8EIQ6</accession>
<dbReference type="Pfam" id="PF00296">
    <property type="entry name" value="Bac_luciferase"/>
    <property type="match status" value="1"/>
</dbReference>